<gene>
    <name evidence="2" type="ORF">DRW42_18990</name>
</gene>
<dbReference type="OrthoDB" id="1149888at2"/>
<organism evidence="2 3">
    <name type="scientific">Pedobacter miscanthi</name>
    <dbReference type="NCBI Taxonomy" id="2259170"/>
    <lineage>
        <taxon>Bacteria</taxon>
        <taxon>Pseudomonadati</taxon>
        <taxon>Bacteroidota</taxon>
        <taxon>Sphingobacteriia</taxon>
        <taxon>Sphingobacteriales</taxon>
        <taxon>Sphingobacteriaceae</taxon>
        <taxon>Pedobacter</taxon>
    </lineage>
</organism>
<dbReference type="AlphaFoldDB" id="A0A366KRM8"/>
<dbReference type="Pfam" id="PF24705">
    <property type="entry name" value="DUF7668"/>
    <property type="match status" value="1"/>
</dbReference>
<name>A0A366KRM8_9SPHI</name>
<dbReference type="Proteomes" id="UP000252081">
    <property type="component" value="Unassembled WGS sequence"/>
</dbReference>
<dbReference type="EMBL" id="QNQU01000017">
    <property type="protein sequence ID" value="RBQ04287.1"/>
    <property type="molecule type" value="Genomic_DNA"/>
</dbReference>
<accession>A0A366KRM8</accession>
<comment type="caution">
    <text evidence="2">The sequence shown here is derived from an EMBL/GenBank/DDBJ whole genome shotgun (WGS) entry which is preliminary data.</text>
</comment>
<sequence>MIEIPVEKNEEEELPIPQVWRPIFKNIVKAFVNKDYNLSSGVNHVNPVSDQTAEQIQEYIEEYGAELVDLPEETWDTSVYISYGDYWNVLIDLFTKNEGLSDLVLNAEVREKDNNYVVDINLIYVP</sequence>
<evidence type="ECO:0000313" key="3">
    <source>
        <dbReference type="Proteomes" id="UP000252081"/>
    </source>
</evidence>
<protein>
    <recommendedName>
        <fullName evidence="1">DUF7668 domain-containing protein</fullName>
    </recommendedName>
</protein>
<evidence type="ECO:0000259" key="1">
    <source>
        <dbReference type="Pfam" id="PF24705"/>
    </source>
</evidence>
<keyword evidence="3" id="KW-1185">Reference proteome</keyword>
<feature type="domain" description="DUF7668" evidence="1">
    <location>
        <begin position="28"/>
        <end position="126"/>
    </location>
</feature>
<dbReference type="InterPro" id="IPR056085">
    <property type="entry name" value="DUF7668"/>
</dbReference>
<reference evidence="2 3" key="1">
    <citation type="submission" date="2018-07" db="EMBL/GenBank/DDBJ databases">
        <title>A draft genome of a endophytic bacteria, a new species of Pedobacter.</title>
        <authorList>
            <person name="Zhang Z.D."/>
            <person name="Chen Z.J."/>
        </authorList>
    </citation>
    <scope>NUCLEOTIDE SEQUENCE [LARGE SCALE GENOMIC DNA]</scope>
    <source>
        <strain evidence="2 3">RS10</strain>
    </source>
</reference>
<dbReference type="RefSeq" id="WP_113950413.1">
    <property type="nucleotide sequence ID" value="NZ_QNQU01000017.1"/>
</dbReference>
<evidence type="ECO:0000313" key="2">
    <source>
        <dbReference type="EMBL" id="RBQ04287.1"/>
    </source>
</evidence>
<proteinExistence type="predicted"/>